<evidence type="ECO:0000313" key="3">
    <source>
        <dbReference type="Proteomes" id="UP000094112"/>
    </source>
</evidence>
<evidence type="ECO:0000313" key="2">
    <source>
        <dbReference type="EMBL" id="ODQ56745.1"/>
    </source>
</evidence>
<keyword evidence="3" id="KW-1185">Reference proteome</keyword>
<dbReference type="Proteomes" id="UP000094112">
    <property type="component" value="Unassembled WGS sequence"/>
</dbReference>
<dbReference type="EMBL" id="KV454215">
    <property type="protein sequence ID" value="ODQ56745.1"/>
    <property type="molecule type" value="Genomic_DNA"/>
</dbReference>
<feature type="region of interest" description="Disordered" evidence="1">
    <location>
        <begin position="245"/>
        <end position="271"/>
    </location>
</feature>
<accession>A0A1E3NUC7</accession>
<dbReference type="InterPro" id="IPR036047">
    <property type="entry name" value="F-box-like_dom_sf"/>
</dbReference>
<proteinExistence type="predicted"/>
<dbReference type="AlphaFoldDB" id="A0A1E3NUC7"/>
<organism evidence="2 3">
    <name type="scientific">Wickerhamomyces anomalus (strain ATCC 58044 / CBS 1984 / NCYC 433 / NRRL Y-366-8)</name>
    <name type="common">Yeast</name>
    <name type="synonym">Hansenula anomala</name>
    <dbReference type="NCBI Taxonomy" id="683960"/>
    <lineage>
        <taxon>Eukaryota</taxon>
        <taxon>Fungi</taxon>
        <taxon>Dikarya</taxon>
        <taxon>Ascomycota</taxon>
        <taxon>Saccharomycotina</taxon>
        <taxon>Saccharomycetes</taxon>
        <taxon>Phaffomycetales</taxon>
        <taxon>Wickerhamomycetaceae</taxon>
        <taxon>Wickerhamomyces</taxon>
    </lineage>
</organism>
<evidence type="ECO:0008006" key="4">
    <source>
        <dbReference type="Google" id="ProtNLM"/>
    </source>
</evidence>
<feature type="compositionally biased region" description="Polar residues" evidence="1">
    <location>
        <begin position="255"/>
        <end position="271"/>
    </location>
</feature>
<reference evidence="2 3" key="1">
    <citation type="journal article" date="2016" name="Proc. Natl. Acad. Sci. U.S.A.">
        <title>Comparative genomics of biotechnologically important yeasts.</title>
        <authorList>
            <person name="Riley R."/>
            <person name="Haridas S."/>
            <person name="Wolfe K.H."/>
            <person name="Lopes M.R."/>
            <person name="Hittinger C.T."/>
            <person name="Goeker M."/>
            <person name="Salamov A.A."/>
            <person name="Wisecaver J.H."/>
            <person name="Long T.M."/>
            <person name="Calvey C.H."/>
            <person name="Aerts A.L."/>
            <person name="Barry K.W."/>
            <person name="Choi C."/>
            <person name="Clum A."/>
            <person name="Coughlan A.Y."/>
            <person name="Deshpande S."/>
            <person name="Douglass A.P."/>
            <person name="Hanson S.J."/>
            <person name="Klenk H.-P."/>
            <person name="LaButti K.M."/>
            <person name="Lapidus A."/>
            <person name="Lindquist E.A."/>
            <person name="Lipzen A.M."/>
            <person name="Meier-Kolthoff J.P."/>
            <person name="Ohm R.A."/>
            <person name="Otillar R.P."/>
            <person name="Pangilinan J.L."/>
            <person name="Peng Y."/>
            <person name="Rokas A."/>
            <person name="Rosa C.A."/>
            <person name="Scheuner C."/>
            <person name="Sibirny A.A."/>
            <person name="Slot J.C."/>
            <person name="Stielow J.B."/>
            <person name="Sun H."/>
            <person name="Kurtzman C.P."/>
            <person name="Blackwell M."/>
            <person name="Grigoriev I.V."/>
            <person name="Jeffries T.W."/>
        </authorList>
    </citation>
    <scope>NUCLEOTIDE SEQUENCE [LARGE SCALE GENOMIC DNA]</scope>
    <source>
        <strain evidence="3">ATCC 58044 / CBS 1984 / NCYC 433 / NRRL Y-366-8</strain>
    </source>
</reference>
<sequence length="623" mass="71290">MAQTQVSTTVKTPFSKPYKDIYIVNSNYNQYGHSVLPTHSKSILSNYPSQYSQHSRYSYHARSKESLISSATPIPVNSYAEDNHGDAEDDEENDIVQLNSNYVQHQAGNTVASSSGSIKKSKFSYRSLISPDNKVKRFLNRLDADSFSIFSLKSSSHNFQLATIKDLPLEILKLVLSYVDDYKTLVRCLYVNKQFYKSSKFIVYESPFLTSTYRVAQLITTLRQHPENGELIKNLNLSRLEPGTLQSIEDDQPSPLDNDTDSVNTENEDSFPNNLEYAHASWRDWKYRGDPLYGSSMLNSYNLSKSKSSTSVNSLSTVSSIKVRFLKQIKSNAESFNEDFNTKFKNFGSKLVLKFQKSKHVAAKKKNLDHQEPNKLKRKLGDTTINNDQNGLMKTNSIKQVKINFQDPKNQPFVEGHPYTNKFLLKYSSSKDLPIGYVLYFLDLCPNLSKLNLSKISLSTDFKIVYETPQFRIPSLVENVLPFNDDSTNIDGSSEKKLLPLYLSDANVYFNGKTFQNQFIKLYESDIILKLSQLSKLTELNLSSISWLNFKILRIFRKNSNSLNNQSSNLKSINLSNSGMIRGLNWAFEFNDIEDFKTYFANDVEPELKDERSNIMRNVGMNY</sequence>
<name>A0A1E3NUC7_WICAA</name>
<dbReference type="GeneID" id="30203258"/>
<feature type="region of interest" description="Disordered" evidence="1">
    <location>
        <begin position="72"/>
        <end position="91"/>
    </location>
</feature>
<dbReference type="SUPFAM" id="SSF81383">
    <property type="entry name" value="F-box domain"/>
    <property type="match status" value="1"/>
</dbReference>
<dbReference type="RefSeq" id="XP_019035952.1">
    <property type="nucleotide sequence ID" value="XM_019186012.1"/>
</dbReference>
<dbReference type="OrthoDB" id="5351126at2759"/>
<gene>
    <name evidence="2" type="ORF">WICANDRAFT_86208</name>
</gene>
<evidence type="ECO:0000256" key="1">
    <source>
        <dbReference type="SAM" id="MobiDB-lite"/>
    </source>
</evidence>
<protein>
    <recommendedName>
        <fullName evidence="4">F-box domain-containing protein</fullName>
    </recommendedName>
</protein>